<proteinExistence type="predicted"/>
<feature type="region of interest" description="Disordered" evidence="15">
    <location>
        <begin position="1"/>
        <end position="51"/>
    </location>
</feature>
<keyword evidence="12" id="KW-0469">Meiosis</keyword>
<dbReference type="PANTHER" id="PTHR24157:SF3">
    <property type="entry name" value="ANKYRIN REPEAT, SAM AND BASIC LEUCINE ZIPPER DOMAIN-CONTAINING PROTEIN 1"/>
    <property type="match status" value="1"/>
</dbReference>
<dbReference type="Gene3D" id="1.10.150.50">
    <property type="entry name" value="Transcription Factor, Ets-1"/>
    <property type="match status" value="1"/>
</dbReference>
<dbReference type="OrthoDB" id="5980753at2759"/>
<keyword evidence="16" id="KW-0472">Membrane</keyword>
<keyword evidence="9" id="KW-0744">Spermatogenesis</keyword>
<dbReference type="SUPFAM" id="SSF48403">
    <property type="entry name" value="Ankyrin repeat"/>
    <property type="match status" value="1"/>
</dbReference>
<feature type="transmembrane region" description="Helical" evidence="16">
    <location>
        <begin position="477"/>
        <end position="497"/>
    </location>
</feature>
<dbReference type="PROSITE" id="PS50105">
    <property type="entry name" value="SAM_DOMAIN"/>
    <property type="match status" value="1"/>
</dbReference>
<evidence type="ECO:0000256" key="15">
    <source>
        <dbReference type="SAM" id="MobiDB-lite"/>
    </source>
</evidence>
<dbReference type="SMART" id="SM00248">
    <property type="entry name" value="ANK"/>
    <property type="match status" value="4"/>
</dbReference>
<comment type="subunit">
    <text evidence="2">Interacts with DDX4, PIWIL1, RANBP9 and TDRD1.</text>
</comment>
<keyword evidence="10 14" id="KW-0040">ANK repeat</keyword>
<dbReference type="CDD" id="cd09521">
    <property type="entry name" value="SAM_ASZ1"/>
    <property type="match status" value="1"/>
</dbReference>
<dbReference type="GO" id="GO:0007283">
    <property type="term" value="P:spermatogenesis"/>
    <property type="evidence" value="ECO:0007669"/>
    <property type="project" value="UniProtKB-KW"/>
</dbReference>
<evidence type="ECO:0000256" key="7">
    <source>
        <dbReference type="ARBA" id="ARBA00022737"/>
    </source>
</evidence>
<dbReference type="InterPro" id="IPR001660">
    <property type="entry name" value="SAM"/>
</dbReference>
<evidence type="ECO:0000256" key="12">
    <source>
        <dbReference type="ARBA" id="ARBA00023254"/>
    </source>
</evidence>
<keyword evidence="16" id="KW-1133">Transmembrane helix</keyword>
<dbReference type="EnsemblMetazoa" id="CLYHEMT021884.1">
    <property type="protein sequence ID" value="CLYHEMP021884.1"/>
    <property type="gene ID" value="CLYHEMG021884"/>
</dbReference>
<reference evidence="18" key="1">
    <citation type="submission" date="2021-01" db="UniProtKB">
        <authorList>
            <consortium name="EnsemblMetazoa"/>
        </authorList>
    </citation>
    <scope>IDENTIFICATION</scope>
</reference>
<dbReference type="InterPro" id="IPR013761">
    <property type="entry name" value="SAM/pointed_sf"/>
</dbReference>
<dbReference type="GO" id="GO:0030154">
    <property type="term" value="P:cell differentiation"/>
    <property type="evidence" value="ECO:0007669"/>
    <property type="project" value="UniProtKB-KW"/>
</dbReference>
<dbReference type="Proteomes" id="UP000594262">
    <property type="component" value="Unplaced"/>
</dbReference>
<dbReference type="Gene3D" id="1.25.40.20">
    <property type="entry name" value="Ankyrin repeat-containing domain"/>
    <property type="match status" value="1"/>
</dbReference>
<dbReference type="Pfam" id="PF12796">
    <property type="entry name" value="Ank_2"/>
    <property type="match status" value="2"/>
</dbReference>
<dbReference type="AlphaFoldDB" id="A0A7M5XE31"/>
<evidence type="ECO:0000256" key="9">
    <source>
        <dbReference type="ARBA" id="ARBA00022871"/>
    </source>
</evidence>
<dbReference type="InterPro" id="IPR002110">
    <property type="entry name" value="Ankyrin_rpt"/>
</dbReference>
<dbReference type="SUPFAM" id="SSF47769">
    <property type="entry name" value="SAM/Pointed domain"/>
    <property type="match status" value="1"/>
</dbReference>
<sequence length="500" mass="55401">MAGVPAGFEDDDSDGDFGAYDYNEEDYQNDLNNDPSSQSTQQQIYDENPPKHSVFNQFKAAPQHLTDELSLDSENIRIAISEGNVEYLKSALEKGFKPDTTLRSGWPALMYASSYGMVDIIELLLSNNVPVNQKSDSLTTLMVVTQSASTSGEDNVVTCAELLIKSGANVNDHDKHIMTPLMYAAQQGLSKLVKLLCENNAAVDMQDERGWTALCFAAINGYNHVVKVLLESNANIHLTTSEGQSPADLAFSNGFSMLADLLEKYDGSNDSLDKIPQMCSSLKKDGSAKYVNYGDLELFLFGQELGHLVPVMQDQHLSFLQLLKLDEQELIEAGVTKLGDRKKLFTALQNVRTNEWDTSNLAMQSMAKLTTLETAAVIANITKHLSCIESCVTFARKSIDKMKEDLSNENSTLQKTLLEQCEEARRVSNTLNDKVYSLHGEITQVLPKHFKPEVDNITSHKNQSKNKLQKSSTKKKLIGFLGFTLLGIGVVGAYKWVDKR</sequence>
<comment type="subcellular location">
    <subcellularLocation>
        <location evidence="1">Cytoplasm</location>
    </subcellularLocation>
</comment>
<keyword evidence="19" id="KW-1185">Reference proteome</keyword>
<keyword evidence="6" id="KW-0597">Phosphoprotein</keyword>
<feature type="domain" description="SAM" evidence="17">
    <location>
        <begin position="291"/>
        <end position="354"/>
    </location>
</feature>
<evidence type="ECO:0000256" key="1">
    <source>
        <dbReference type="ARBA" id="ARBA00004496"/>
    </source>
</evidence>
<accession>A0A7M5XE31</accession>
<evidence type="ECO:0000256" key="8">
    <source>
        <dbReference type="ARBA" id="ARBA00022782"/>
    </source>
</evidence>
<organism evidence="18 19">
    <name type="scientific">Clytia hemisphaerica</name>
    <dbReference type="NCBI Taxonomy" id="252671"/>
    <lineage>
        <taxon>Eukaryota</taxon>
        <taxon>Metazoa</taxon>
        <taxon>Cnidaria</taxon>
        <taxon>Hydrozoa</taxon>
        <taxon>Hydroidolina</taxon>
        <taxon>Leptothecata</taxon>
        <taxon>Obeliida</taxon>
        <taxon>Clytiidae</taxon>
        <taxon>Clytia</taxon>
    </lineage>
</organism>
<protein>
    <recommendedName>
        <fullName evidence="3">Ankyrin repeat, SAM and basic leucine zipper domain-containing protein 1</fullName>
    </recommendedName>
    <alternativeName>
        <fullName evidence="13">Germ cell-specific ankyrin, SAM and basic leucine zipper domain-containing protein</fullName>
    </alternativeName>
</protein>
<dbReference type="Pfam" id="PF07647">
    <property type="entry name" value="SAM_2"/>
    <property type="match status" value="1"/>
</dbReference>
<evidence type="ECO:0000256" key="10">
    <source>
        <dbReference type="ARBA" id="ARBA00023043"/>
    </source>
</evidence>
<dbReference type="PANTHER" id="PTHR24157">
    <property type="entry name" value="ANKYRIN REPEAT, SAM AND BASIC LEUCINE ZIPPER DOMAIN-CONTAINING PROTEIN 1"/>
    <property type="match status" value="1"/>
</dbReference>
<keyword evidence="8" id="KW-0221">Differentiation</keyword>
<dbReference type="GeneID" id="136809249"/>
<name>A0A7M5XE31_9CNID</name>
<evidence type="ECO:0000256" key="11">
    <source>
        <dbReference type="ARBA" id="ARBA00023158"/>
    </source>
</evidence>
<evidence type="ECO:0000256" key="6">
    <source>
        <dbReference type="ARBA" id="ARBA00022553"/>
    </source>
</evidence>
<feature type="repeat" description="ANK" evidence="14">
    <location>
        <begin position="104"/>
        <end position="136"/>
    </location>
</feature>
<feature type="repeat" description="ANK" evidence="14">
    <location>
        <begin position="209"/>
        <end position="241"/>
    </location>
</feature>
<evidence type="ECO:0000313" key="19">
    <source>
        <dbReference type="Proteomes" id="UP000594262"/>
    </source>
</evidence>
<dbReference type="SMART" id="SM00454">
    <property type="entry name" value="SAM"/>
    <property type="match status" value="1"/>
</dbReference>
<evidence type="ECO:0000259" key="17">
    <source>
        <dbReference type="PROSITE" id="PS50105"/>
    </source>
</evidence>
<evidence type="ECO:0000256" key="14">
    <source>
        <dbReference type="PROSITE-ProRule" id="PRU00023"/>
    </source>
</evidence>
<evidence type="ECO:0000313" key="18">
    <source>
        <dbReference type="EnsemblMetazoa" id="CLYHEMP021884.1"/>
    </source>
</evidence>
<evidence type="ECO:0000256" key="3">
    <source>
        <dbReference type="ARBA" id="ARBA00020117"/>
    </source>
</evidence>
<keyword evidence="7" id="KW-0677">Repeat</keyword>
<evidence type="ECO:0000256" key="2">
    <source>
        <dbReference type="ARBA" id="ARBA00011479"/>
    </source>
</evidence>
<dbReference type="GO" id="GO:0071546">
    <property type="term" value="C:pi-body"/>
    <property type="evidence" value="ECO:0007669"/>
    <property type="project" value="TreeGrafter"/>
</dbReference>
<dbReference type="PROSITE" id="PS50088">
    <property type="entry name" value="ANK_REPEAT"/>
    <property type="match status" value="3"/>
</dbReference>
<evidence type="ECO:0000256" key="4">
    <source>
        <dbReference type="ARBA" id="ARBA00022473"/>
    </source>
</evidence>
<dbReference type="InterPro" id="IPR042650">
    <property type="entry name" value="Asz1_SAM"/>
</dbReference>
<feature type="compositionally biased region" description="Polar residues" evidence="15">
    <location>
        <begin position="29"/>
        <end position="45"/>
    </location>
</feature>
<evidence type="ECO:0000256" key="16">
    <source>
        <dbReference type="SAM" id="Phobius"/>
    </source>
</evidence>
<keyword evidence="4" id="KW-0217">Developmental protein</keyword>
<evidence type="ECO:0000256" key="13">
    <source>
        <dbReference type="ARBA" id="ARBA00030354"/>
    </source>
</evidence>
<dbReference type="PROSITE" id="PS50297">
    <property type="entry name" value="ANK_REP_REGION"/>
    <property type="match status" value="2"/>
</dbReference>
<dbReference type="GO" id="GO:0051321">
    <property type="term" value="P:meiotic cell cycle"/>
    <property type="evidence" value="ECO:0007669"/>
    <property type="project" value="UniProtKB-KW"/>
</dbReference>
<dbReference type="RefSeq" id="XP_066921869.1">
    <property type="nucleotide sequence ID" value="XM_067065768.1"/>
</dbReference>
<dbReference type="InterPro" id="IPR036770">
    <property type="entry name" value="Ankyrin_rpt-contain_sf"/>
</dbReference>
<keyword evidence="11" id="KW-0943">RNA-mediated gene silencing</keyword>
<evidence type="ECO:0000256" key="5">
    <source>
        <dbReference type="ARBA" id="ARBA00022490"/>
    </source>
</evidence>
<feature type="repeat" description="ANK" evidence="14">
    <location>
        <begin position="176"/>
        <end position="208"/>
    </location>
</feature>
<keyword evidence="16" id="KW-0812">Transmembrane</keyword>
<dbReference type="GO" id="GO:0031047">
    <property type="term" value="P:regulatory ncRNA-mediated gene silencing"/>
    <property type="evidence" value="ECO:0007669"/>
    <property type="project" value="UniProtKB-KW"/>
</dbReference>
<keyword evidence="5" id="KW-0963">Cytoplasm</keyword>